<name>A0A7N2KX14_QUELO</name>
<comment type="subcellular location">
    <subcellularLocation>
        <location evidence="1">Nucleus</location>
    </subcellularLocation>
</comment>
<dbReference type="OMA" id="WSFVEQY"/>
<reference evidence="8" key="1">
    <citation type="journal article" date="2016" name="G3 (Bethesda)">
        <title>First Draft Assembly and Annotation of the Genome of a California Endemic Oak Quercus lobata Nee (Fagaceae).</title>
        <authorList>
            <person name="Sork V.L."/>
            <person name="Fitz-Gibbon S.T."/>
            <person name="Puiu D."/>
            <person name="Crepeau M."/>
            <person name="Gugger P.F."/>
            <person name="Sherman R."/>
            <person name="Stevens K."/>
            <person name="Langley C.H."/>
            <person name="Pellegrini M."/>
            <person name="Salzberg S.L."/>
        </authorList>
    </citation>
    <scope>NUCLEOTIDE SEQUENCE [LARGE SCALE GENOMIC DNA]</scope>
    <source>
        <strain evidence="8">cv. SW786</strain>
    </source>
</reference>
<dbReference type="SUPFAM" id="SSF101936">
    <property type="entry name" value="DNA-binding pseudobarrel domain"/>
    <property type="match status" value="1"/>
</dbReference>
<organism evidence="7 8">
    <name type="scientific">Quercus lobata</name>
    <name type="common">Valley oak</name>
    <dbReference type="NCBI Taxonomy" id="97700"/>
    <lineage>
        <taxon>Eukaryota</taxon>
        <taxon>Viridiplantae</taxon>
        <taxon>Streptophyta</taxon>
        <taxon>Embryophyta</taxon>
        <taxon>Tracheophyta</taxon>
        <taxon>Spermatophyta</taxon>
        <taxon>Magnoliopsida</taxon>
        <taxon>eudicotyledons</taxon>
        <taxon>Gunneridae</taxon>
        <taxon>Pentapetalae</taxon>
        <taxon>rosids</taxon>
        <taxon>fabids</taxon>
        <taxon>Fagales</taxon>
        <taxon>Fagaceae</taxon>
        <taxon>Quercus</taxon>
    </lineage>
</organism>
<keyword evidence="3" id="KW-0238">DNA-binding</keyword>
<dbReference type="InterPro" id="IPR003340">
    <property type="entry name" value="B3_DNA-bd"/>
</dbReference>
<dbReference type="Gene3D" id="2.40.330.10">
    <property type="entry name" value="DNA-binding pseudobarrel domain"/>
    <property type="match status" value="1"/>
</dbReference>
<sequence>MEKRKWLCEIEKVNGDDEYSEECIEEEEAALILLDMSNTKSLDKKTAMALREQQRKRLENRTRLRLRLNLNLNLNPHVKGISKSIPKALLPSMRGHEEILALFMKSPKAPLFPRITSLLGLIKECCSMPYEKQLTKTDLRDDQARLSIKKAYVEQYLLNLLNEDEKIEEGIPVIVYDENGKTYPMMFKLWSSKIYVLTHGWKTFYIDSKLYYHDDFITSVTLWTFRHLRTARLCFVIFTKTSPAVEPVTRRRIK</sequence>
<keyword evidence="5" id="KW-0539">Nucleus</keyword>
<dbReference type="CDD" id="cd10017">
    <property type="entry name" value="B3_DNA"/>
    <property type="match status" value="1"/>
</dbReference>
<dbReference type="PROSITE" id="PS50863">
    <property type="entry name" value="B3"/>
    <property type="match status" value="1"/>
</dbReference>
<dbReference type="InParanoid" id="A0A7N2KX14"/>
<dbReference type="AlphaFoldDB" id="A0A7N2KX14"/>
<dbReference type="RefSeq" id="XP_030939841.1">
    <property type="nucleotide sequence ID" value="XM_031083981.1"/>
</dbReference>
<dbReference type="Pfam" id="PF03754">
    <property type="entry name" value="At2g31720-like"/>
    <property type="match status" value="1"/>
</dbReference>
<evidence type="ECO:0000256" key="2">
    <source>
        <dbReference type="ARBA" id="ARBA00023015"/>
    </source>
</evidence>
<dbReference type="Gramene" id="QL02p042555:mrna">
    <property type="protein sequence ID" value="QL02p042555:mrna:CDS:1"/>
    <property type="gene ID" value="QL02p042555"/>
</dbReference>
<dbReference type="GeneID" id="115964722"/>
<keyword evidence="4" id="KW-0804">Transcription</keyword>
<dbReference type="GO" id="GO:0005634">
    <property type="term" value="C:nucleus"/>
    <property type="evidence" value="ECO:0007669"/>
    <property type="project" value="UniProtKB-SubCell"/>
</dbReference>
<dbReference type="GO" id="GO:0003677">
    <property type="term" value="F:DNA binding"/>
    <property type="evidence" value="ECO:0007669"/>
    <property type="project" value="UniProtKB-KW"/>
</dbReference>
<evidence type="ECO:0000256" key="5">
    <source>
        <dbReference type="ARBA" id="ARBA00023242"/>
    </source>
</evidence>
<evidence type="ECO:0000256" key="3">
    <source>
        <dbReference type="ARBA" id="ARBA00023125"/>
    </source>
</evidence>
<protein>
    <recommendedName>
        <fullName evidence="6">TF-B3 domain-containing protein</fullName>
    </recommendedName>
</protein>
<feature type="domain" description="TF-B3" evidence="6">
    <location>
        <begin position="131"/>
        <end position="241"/>
    </location>
</feature>
<dbReference type="PANTHER" id="PTHR31541">
    <property type="entry name" value="B3 DOMAIN PLANT PROTEIN-RELATED"/>
    <property type="match status" value="1"/>
</dbReference>
<evidence type="ECO:0000256" key="4">
    <source>
        <dbReference type="ARBA" id="ARBA00023163"/>
    </source>
</evidence>
<dbReference type="Proteomes" id="UP000594261">
    <property type="component" value="Chromosome 2"/>
</dbReference>
<proteinExistence type="predicted"/>
<evidence type="ECO:0000259" key="6">
    <source>
        <dbReference type="PROSITE" id="PS50863"/>
    </source>
</evidence>
<evidence type="ECO:0000313" key="8">
    <source>
        <dbReference type="Proteomes" id="UP000594261"/>
    </source>
</evidence>
<dbReference type="FunCoup" id="A0A7N2KX14">
    <property type="interactions" value="11"/>
</dbReference>
<dbReference type="InterPro" id="IPR005508">
    <property type="entry name" value="At2g31720-like"/>
</dbReference>
<dbReference type="InterPro" id="IPR015300">
    <property type="entry name" value="DNA-bd_pseudobarrel_sf"/>
</dbReference>
<reference evidence="7" key="2">
    <citation type="submission" date="2021-01" db="UniProtKB">
        <authorList>
            <consortium name="EnsemblPlants"/>
        </authorList>
    </citation>
    <scope>IDENTIFICATION</scope>
</reference>
<dbReference type="KEGG" id="qlo:115964722"/>
<accession>A0A7N2KX14</accession>
<dbReference type="OrthoDB" id="668173at2759"/>
<keyword evidence="8" id="KW-1185">Reference proteome</keyword>
<evidence type="ECO:0000313" key="7">
    <source>
        <dbReference type="EnsemblPlants" id="QL02p042555:mrna:CDS:1"/>
    </source>
</evidence>
<keyword evidence="2" id="KW-0805">Transcription regulation</keyword>
<evidence type="ECO:0000256" key="1">
    <source>
        <dbReference type="ARBA" id="ARBA00004123"/>
    </source>
</evidence>
<gene>
    <name evidence="7" type="primary">LOC115964722</name>
</gene>
<dbReference type="PANTHER" id="PTHR31541:SF28">
    <property type="entry name" value="TF-B3 DOMAIN-CONTAINING PROTEIN"/>
    <property type="match status" value="1"/>
</dbReference>
<dbReference type="EnsemblPlants" id="QL02p042555:mrna">
    <property type="protein sequence ID" value="QL02p042555:mrna:CDS:1"/>
    <property type="gene ID" value="QL02p042555"/>
</dbReference>